<dbReference type="InterPro" id="IPR022790">
    <property type="entry name" value="GH26_dom"/>
</dbReference>
<evidence type="ECO:0000313" key="8">
    <source>
        <dbReference type="Proteomes" id="UP000061809"/>
    </source>
</evidence>
<dbReference type="PROSITE" id="PS51257">
    <property type="entry name" value="PROKAR_LIPOPROTEIN"/>
    <property type="match status" value="1"/>
</dbReference>
<dbReference type="AlphaFoldDB" id="A0A0P0GMF3"/>
<dbReference type="RefSeq" id="WP_118451591.1">
    <property type="nucleotide sequence ID" value="NZ_CP012801.1"/>
</dbReference>
<feature type="chain" id="PRO_5006047809" evidence="5">
    <location>
        <begin position="22"/>
        <end position="558"/>
    </location>
</feature>
<gene>
    <name evidence="7" type="primary">manA_2</name>
    <name evidence="7" type="ORF">BcellWH2_02025</name>
</gene>
<protein>
    <submittedName>
        <fullName evidence="7">Mannan endo-1,4-beta-mannosidase</fullName>
        <ecNumber evidence="7">3.2.1.78</ecNumber>
    </submittedName>
</protein>
<reference evidence="7 8" key="1">
    <citation type="journal article" date="2015" name="Science">
        <title>Genetic determinants of in vivo fitness and diet responsiveness in multiple human gut Bacteroides.</title>
        <authorList>
            <person name="Wu M."/>
            <person name="McNulty N.P."/>
            <person name="Rodionov D.A."/>
            <person name="Khoroshkin M.S."/>
            <person name="Griffin N.W."/>
            <person name="Cheng J."/>
            <person name="Latreille P."/>
            <person name="Kerstetter R.A."/>
            <person name="Terrapon N."/>
            <person name="Henrissat B."/>
            <person name="Osterman A.L."/>
            <person name="Gordon J.I."/>
        </authorList>
    </citation>
    <scope>NUCLEOTIDE SEQUENCE [LARGE SCALE GENOMIC DNA]</scope>
    <source>
        <strain evidence="7 8">WH2</strain>
    </source>
</reference>
<evidence type="ECO:0000256" key="3">
    <source>
        <dbReference type="ARBA" id="ARBA00023295"/>
    </source>
</evidence>
<keyword evidence="3 4" id="KW-0326">Glycosidase</keyword>
<dbReference type="Proteomes" id="UP000061809">
    <property type="component" value="Chromosome"/>
</dbReference>
<accession>A0A0P0GMF3</accession>
<evidence type="ECO:0000256" key="2">
    <source>
        <dbReference type="ARBA" id="ARBA00022801"/>
    </source>
</evidence>
<evidence type="ECO:0000313" key="7">
    <source>
        <dbReference type="EMBL" id="ALJ59270.1"/>
    </source>
</evidence>
<dbReference type="EC" id="3.2.1.78" evidence="7"/>
<dbReference type="EMBL" id="CP012801">
    <property type="protein sequence ID" value="ALJ59270.1"/>
    <property type="molecule type" value="Genomic_DNA"/>
</dbReference>
<feature type="signal peptide" evidence="5">
    <location>
        <begin position="1"/>
        <end position="21"/>
    </location>
</feature>
<dbReference type="SUPFAM" id="SSF51445">
    <property type="entry name" value="(Trans)glycosidases"/>
    <property type="match status" value="2"/>
</dbReference>
<dbReference type="KEGG" id="bcel:BcellWH2_02025"/>
<name>A0A0P0GMF3_9BACE</name>
<evidence type="ECO:0000256" key="4">
    <source>
        <dbReference type="PROSITE-ProRule" id="PRU01100"/>
    </source>
</evidence>
<evidence type="ECO:0000256" key="1">
    <source>
        <dbReference type="ARBA" id="ARBA00007754"/>
    </source>
</evidence>
<dbReference type="GO" id="GO:0006080">
    <property type="term" value="P:substituted mannan metabolic process"/>
    <property type="evidence" value="ECO:0007669"/>
    <property type="project" value="InterPro"/>
</dbReference>
<feature type="active site" description="Nucleophile" evidence="4">
    <location>
        <position position="500"/>
    </location>
</feature>
<comment type="similarity">
    <text evidence="1 4">Belongs to the glycosyl hydrolase 26 family.</text>
</comment>
<keyword evidence="5" id="KW-0732">Signal</keyword>
<sequence length="558" mass="61683">MKMNKIWAALFVATAFGFVSCTDTDAQYTIPEVEAPVLVSTTPEANAAKVKRGEITIEVKYDKNVFFATEDLKQISFTGGTLISADVYGSSNVLTLTVEVPTRETVCSLSIPEGVVLGPNKTPAPAVSLQFTTVALDKSLVNASATPAAQKVYAYLLENFESKTLSAMMANVNWNTEKSEQVYQWTGKYPAINCFDYVHLYASGANWINYSDITPVKDWWNAGGLVSAMWHWNVPTKAPDVFSEGLWTGEQAMPGDWSGNVQLTDDAAKVAFAEAQVGNKVRVTVKDIAAGAQGSFKNSSWLEIAPGMDYFDITGDFELEITEAVLTSLKDGGLIIGGHDYTVTGVYLEGGSASDTKYAFYREDTDFDADNALTEGTWENKVFTEDLAKVAANLKLLQDEGIPVIWRPFHEAAGGWFWWGKNATSFKNMWIAMFNYFKAEGLNNLIWVWTTETGDDDWYPGDAYVDIVGRDIYTKDASTCASDYSSIVVAYGNKMVALSECGTVGKISEQWAAGARWSWFMPWYDAEDAETPHADQAWWKDAMEQNFVISREDLPDMK</sequence>
<feature type="active site" description="Proton donor" evidence="4">
    <location>
        <position position="411"/>
    </location>
</feature>
<dbReference type="Gene3D" id="3.20.20.80">
    <property type="entry name" value="Glycosidases"/>
    <property type="match status" value="2"/>
</dbReference>
<proteinExistence type="inferred from homology"/>
<dbReference type="PROSITE" id="PS51764">
    <property type="entry name" value="GH26"/>
    <property type="match status" value="1"/>
</dbReference>
<organism evidence="7 8">
    <name type="scientific">Bacteroides cellulosilyticus</name>
    <dbReference type="NCBI Taxonomy" id="246787"/>
    <lineage>
        <taxon>Bacteria</taxon>
        <taxon>Pseudomonadati</taxon>
        <taxon>Bacteroidota</taxon>
        <taxon>Bacteroidia</taxon>
        <taxon>Bacteroidales</taxon>
        <taxon>Bacteroidaceae</taxon>
        <taxon>Bacteroides</taxon>
    </lineage>
</organism>
<evidence type="ECO:0000259" key="6">
    <source>
        <dbReference type="PROSITE" id="PS51764"/>
    </source>
</evidence>
<dbReference type="PANTHER" id="PTHR40079:SF4">
    <property type="entry name" value="GH26 DOMAIN-CONTAINING PROTEIN-RELATED"/>
    <property type="match status" value="1"/>
</dbReference>
<dbReference type="InterPro" id="IPR000805">
    <property type="entry name" value="Glyco_hydro_26"/>
</dbReference>
<feature type="domain" description="GH26" evidence="6">
    <location>
        <begin position="147"/>
        <end position="552"/>
    </location>
</feature>
<dbReference type="PANTHER" id="PTHR40079">
    <property type="entry name" value="MANNAN ENDO-1,4-BETA-MANNOSIDASE E-RELATED"/>
    <property type="match status" value="1"/>
</dbReference>
<evidence type="ECO:0000256" key="5">
    <source>
        <dbReference type="SAM" id="SignalP"/>
    </source>
</evidence>
<dbReference type="GO" id="GO:0016985">
    <property type="term" value="F:mannan endo-1,4-beta-mannosidase activity"/>
    <property type="evidence" value="ECO:0007669"/>
    <property type="project" value="UniProtKB-EC"/>
</dbReference>
<dbReference type="InterPro" id="IPR017853">
    <property type="entry name" value="GH"/>
</dbReference>
<dbReference type="PATRIC" id="fig|246787.4.peg.2088"/>
<keyword evidence="2 4" id="KW-0378">Hydrolase</keyword>
<dbReference type="Pfam" id="PF02156">
    <property type="entry name" value="Glyco_hydro_26"/>
    <property type="match status" value="2"/>
</dbReference>